<feature type="chain" id="PRO_5003603751" evidence="1">
    <location>
        <begin position="20"/>
        <end position="784"/>
    </location>
</feature>
<dbReference type="Proteomes" id="UP000007519">
    <property type="component" value="Chromosome"/>
</dbReference>
<feature type="signal peptide" evidence="1">
    <location>
        <begin position="1"/>
        <end position="19"/>
    </location>
</feature>
<evidence type="ECO:0000256" key="1">
    <source>
        <dbReference type="SAM" id="SignalP"/>
    </source>
</evidence>
<evidence type="ECO:0000313" key="2">
    <source>
        <dbReference type="EMBL" id="AFC23305.1"/>
    </source>
</evidence>
<gene>
    <name evidence="2" type="ordered locus">SGRA_0566</name>
</gene>
<keyword evidence="3" id="KW-1185">Reference proteome</keyword>
<dbReference type="STRING" id="984262.SGRA_0566"/>
<accession>H6KZ21</accession>
<proteinExistence type="predicted"/>
<organism evidence="2 3">
    <name type="scientific">Saprospira grandis (strain Lewin)</name>
    <dbReference type="NCBI Taxonomy" id="984262"/>
    <lineage>
        <taxon>Bacteria</taxon>
        <taxon>Pseudomonadati</taxon>
        <taxon>Bacteroidota</taxon>
        <taxon>Saprospiria</taxon>
        <taxon>Saprospirales</taxon>
        <taxon>Saprospiraceae</taxon>
        <taxon>Saprospira</taxon>
    </lineage>
</organism>
<keyword evidence="1" id="KW-0732">Signal</keyword>
<dbReference type="HOGENOM" id="CLU_016599_1_2_10"/>
<dbReference type="SUPFAM" id="SSF49464">
    <property type="entry name" value="Carboxypeptidase regulatory domain-like"/>
    <property type="match status" value="1"/>
</dbReference>
<dbReference type="Gene3D" id="2.60.40.1120">
    <property type="entry name" value="Carboxypeptidase-like, regulatory domain"/>
    <property type="match status" value="1"/>
</dbReference>
<evidence type="ECO:0000313" key="3">
    <source>
        <dbReference type="Proteomes" id="UP000007519"/>
    </source>
</evidence>
<dbReference type="InterPro" id="IPR008969">
    <property type="entry name" value="CarboxyPept-like_regulatory"/>
</dbReference>
<name>H6KZ21_SAPGL</name>
<dbReference type="OrthoDB" id="9804995at2"/>
<dbReference type="EMBL" id="CP002831">
    <property type="protein sequence ID" value="AFC23305.1"/>
    <property type="molecule type" value="Genomic_DNA"/>
</dbReference>
<dbReference type="AlphaFoldDB" id="H6KZ21"/>
<dbReference type="Pfam" id="PF13620">
    <property type="entry name" value="CarboxypepD_reg"/>
    <property type="match status" value="1"/>
</dbReference>
<keyword evidence="2" id="KW-0675">Receptor</keyword>
<dbReference type="eggNOG" id="COG1629">
    <property type="taxonomic scope" value="Bacteria"/>
</dbReference>
<reference evidence="2 3" key="1">
    <citation type="journal article" date="2012" name="Stand. Genomic Sci.">
        <title>Complete genome sequencing and analysis of Saprospira grandis str. Lewin, a predatory marine bacterium.</title>
        <authorList>
            <person name="Saw J.H."/>
            <person name="Yuryev A."/>
            <person name="Kanbe M."/>
            <person name="Hou S."/>
            <person name="Young A.G."/>
            <person name="Aizawa S."/>
            <person name="Alam M."/>
        </authorList>
    </citation>
    <scope>NUCLEOTIDE SEQUENCE [LARGE SCALE GENOMIC DNA]</scope>
    <source>
        <strain evidence="2 3">Lewin</strain>
    </source>
</reference>
<dbReference type="KEGG" id="sgn:SGRA_0566"/>
<dbReference type="RefSeq" id="WP_014373549.1">
    <property type="nucleotide sequence ID" value="NC_016940.1"/>
</dbReference>
<sequence length="784" mass="88865">MKKYYLSLLLLSLLTVAWGQRKANNSGGSQLIEGLLIDAETLEPLGGVIVFVEDSYPIISTSSDADGYFRLDRVPLGRQTLKAQKAGYQTFYTDNIVLRSSKPAYLEASMEAQKDLKWGDDFRENRPLNSFSVVSTRSFNVEETQRYPGAINDPSRMALSFPAVQSYWDNNADMIIRGNPTATQTFFLEGVELLGMGHFAAPMSRNGGVSALSIALLDKSDFSAGGFAAEYGNAQSAVLDMHFRKGNPNQQAYSFRFGLIGIDFSAEGPIQRGQSSFLVNYRYSTLGVLSQFGLYVVRSNVANTFQDLSFNLSWESKDRRKELRFFGLGGLGSEQWLIKEDSSNWINRLDHNSIDSRTANGTLGLKYSEVLGKGAYFQATAGASVNGTIYNVNNAPMDSTRIESNSLLLQQYSLSGVYSKKLDQKFRLKTGLNLYGQLYDLHHDYYNYDAERLDTFLATGLKFNYWARGYAQIQWNLSKRWQILAGGAFLFQGYNNTYCLEPRTALMYRPSKKTKLALSYGVYGQLLPLGTYETQIKINPNETLEIANSQHLILSWRQALRYDLSTLVEAWYQYGSNQPIGSEAGSTFWLYNQRKSFGRVPLSSLGANRNYGIDLSIEKVFRRGFFLMSSLSLFRSNYRAIDNNWYRSRYDNHFVANFTTGYEWILPKGGRLLCSARLLANGGYRYMPADTAASLAQNRMVFDESQGYSLGQSDEDVPVYYRLDFRLAYRKNYKKSSLTLSLDVQNMSNNLNNLYQPFYHFQEDRIYNAYQSGILPVIAMELDF</sequence>
<dbReference type="SUPFAM" id="SSF56935">
    <property type="entry name" value="Porins"/>
    <property type="match status" value="1"/>
</dbReference>
<protein>
    <submittedName>
        <fullName evidence="2">TonB-dependent receptor plug</fullName>
    </submittedName>
</protein>